<feature type="domain" description="Disease resistance N-terminal" evidence="7">
    <location>
        <begin position="12"/>
        <end position="101"/>
    </location>
</feature>
<dbReference type="ExpressionAtlas" id="M8D5G3">
    <property type="expression patterns" value="baseline"/>
</dbReference>
<reference evidence="10" key="1">
    <citation type="submission" date="2015-06" db="UniProtKB">
        <authorList>
            <consortium name="EnsemblPlants"/>
        </authorList>
    </citation>
    <scope>IDENTIFICATION</scope>
</reference>
<dbReference type="InterPro" id="IPR058922">
    <property type="entry name" value="WHD_DRP"/>
</dbReference>
<evidence type="ECO:0000256" key="3">
    <source>
        <dbReference type="ARBA" id="ARBA00022737"/>
    </source>
</evidence>
<dbReference type="InterPro" id="IPR032675">
    <property type="entry name" value="LRR_dom_sf"/>
</dbReference>
<evidence type="ECO:0000259" key="8">
    <source>
        <dbReference type="Pfam" id="PF23559"/>
    </source>
</evidence>
<dbReference type="Gene3D" id="3.80.10.10">
    <property type="entry name" value="Ribonuclease Inhibitor"/>
    <property type="match status" value="1"/>
</dbReference>
<dbReference type="Pfam" id="PF18052">
    <property type="entry name" value="Rx_N"/>
    <property type="match status" value="1"/>
</dbReference>
<evidence type="ECO:0000259" key="9">
    <source>
        <dbReference type="Pfam" id="PF23598"/>
    </source>
</evidence>
<organism evidence="10">
    <name type="scientific">Aegilops tauschii</name>
    <name type="common">Tausch's goatgrass</name>
    <name type="synonym">Aegilops squarrosa</name>
    <dbReference type="NCBI Taxonomy" id="37682"/>
    <lineage>
        <taxon>Eukaryota</taxon>
        <taxon>Viridiplantae</taxon>
        <taxon>Streptophyta</taxon>
        <taxon>Embryophyta</taxon>
        <taxon>Tracheophyta</taxon>
        <taxon>Spermatophyta</taxon>
        <taxon>Magnoliopsida</taxon>
        <taxon>Liliopsida</taxon>
        <taxon>Poales</taxon>
        <taxon>Poaceae</taxon>
        <taxon>BOP clade</taxon>
        <taxon>Pooideae</taxon>
        <taxon>Triticodae</taxon>
        <taxon>Triticeae</taxon>
        <taxon>Triticinae</taxon>
        <taxon>Aegilops</taxon>
    </lineage>
</organism>
<evidence type="ECO:0000259" key="7">
    <source>
        <dbReference type="Pfam" id="PF18052"/>
    </source>
</evidence>
<proteinExistence type="inferred from homology"/>
<accession>M8D5G3</accession>
<name>M8D5G3_AEGTA</name>
<dbReference type="Pfam" id="PF23559">
    <property type="entry name" value="WHD_DRP"/>
    <property type="match status" value="1"/>
</dbReference>
<dbReference type="Pfam" id="PF23598">
    <property type="entry name" value="LRR_14"/>
    <property type="match status" value="1"/>
</dbReference>
<dbReference type="CDD" id="cd14798">
    <property type="entry name" value="RX-CC_like"/>
    <property type="match status" value="1"/>
</dbReference>
<dbReference type="PANTHER" id="PTHR19338">
    <property type="entry name" value="TRANSLOCASE OF INNER MITOCHONDRIAL MEMBRANE 13 HOMOLOG"/>
    <property type="match status" value="1"/>
</dbReference>
<evidence type="ECO:0000256" key="6">
    <source>
        <dbReference type="ARBA" id="ARBA00023054"/>
    </source>
</evidence>
<dbReference type="InterPro" id="IPR055414">
    <property type="entry name" value="LRR_R13L4/SHOC2-like"/>
</dbReference>
<dbReference type="Gene3D" id="1.10.10.10">
    <property type="entry name" value="Winged helix-like DNA-binding domain superfamily/Winged helix DNA-binding domain"/>
    <property type="match status" value="1"/>
</dbReference>
<evidence type="ECO:0000313" key="10">
    <source>
        <dbReference type="EnsemblPlants" id="EMT31606"/>
    </source>
</evidence>
<sequence length="1006" mass="114693">MVGLGVGVGTGALGSVIGKLATLLGHEYTMLKRVRKDIAFLERELRRMQILVDTLADMEELDELAKDWKGTMRDLSYDMEECIHRFMLRLGNGDAKPRFRKKTVRQLKTLFERHGIGSQIKELKARVEEENRRRQRLNLDKYIVSPTRVVAIDPRLAAFHGVAKGLVAIDGLRDQMNGRDSNIPLVQVFHMRVMMVERDAEISCEELKWKWIAEGFITSKQGNLNQEAESCFNELFNRSMIQTVDVDSFEEKYCQVHDMVLDLIISRSTEENFATVLNGVCNSLPTKMRRLSLQSSGLEQKGTIQSIIRSKLHVRSLNVFEETKEIPPLVDFLSLRVFDIYKDYSSWENKHIRNIGSFYQLRYLRMHGLGITELPADIGKLQNLETLDLRGSRIRRLPSTISRLQKLVPLLIDNDDFVFSADMFGNMRALEEVSDIYKVDNPEKFLEEFGHLTKLRKISMSRLWGWWRVNFGNVKCYRETLGSSLNKLGKYNLQYLHTNGDMGNIIFRDPCCTFPLLQDLKLVHDMERVPKGMASLTNIVKLEIAVTQSDEEGLHILMGMPSLAYLQLSVGLRGVMSPMNVGSNGFKLLEVFHFHCNISYGEKGIEFAAGAMTALRRLHLSWRARLVRLRYSDGVGMGIQHLSSLAQLQVETWCVGATLEEVEALEGPVEKAVTLHPNRQTLQLHLHRKDEHLMFKDEEERKRGRPAGFFIPLVMLEENALEISLLQVTVKGLTTPLSCWVQAVDCLCRLNFASRNLLDSVAGGTFMEITLGEATKLLDNIMVNYSQWHTERSTSKRVHAIEEINVLSGKMDELMKLFANKSVSSDPNDMLLSTLIENNSESTDVNFVGRNNFGNNAYRCNFNTMPFPNNSSNNYGNSYKNSYGNFNKMPSDFENNIKEFMSSQKNFNALIEEKFLKIDDLARNVDRISLDVDSLKLRSIPPKHDINESLKAMRISIDECKEKTAKMRAKKDCFQVSGKDLMDYGIRSGKSVSLRMPKAPQAVLAV</sequence>
<feature type="domain" description="Disease resistance R13L4/SHOC-2-like LRR" evidence="9">
    <location>
        <begin position="313"/>
        <end position="682"/>
    </location>
</feature>
<keyword evidence="6" id="KW-0175">Coiled coil</keyword>
<dbReference type="SUPFAM" id="SSF52058">
    <property type="entry name" value="L domain-like"/>
    <property type="match status" value="1"/>
</dbReference>
<protein>
    <submittedName>
        <fullName evidence="10">Disease resistance protein RPM1</fullName>
    </submittedName>
</protein>
<dbReference type="Gene3D" id="1.20.5.4130">
    <property type="match status" value="1"/>
</dbReference>
<dbReference type="GO" id="GO:0006952">
    <property type="term" value="P:defense response"/>
    <property type="evidence" value="ECO:0007669"/>
    <property type="project" value="UniProtKB-KW"/>
</dbReference>
<keyword evidence="3" id="KW-0677">Repeat</keyword>
<dbReference type="InterPro" id="IPR036388">
    <property type="entry name" value="WH-like_DNA-bd_sf"/>
</dbReference>
<keyword evidence="2" id="KW-0433">Leucine-rich repeat</keyword>
<dbReference type="InterPro" id="IPR041118">
    <property type="entry name" value="Rx_N"/>
</dbReference>
<dbReference type="PANTHER" id="PTHR19338:SF26">
    <property type="entry name" value="AAA+ ATPASE DOMAIN-CONTAINING PROTEIN"/>
    <property type="match status" value="1"/>
</dbReference>
<evidence type="ECO:0000256" key="2">
    <source>
        <dbReference type="ARBA" id="ARBA00022614"/>
    </source>
</evidence>
<evidence type="ECO:0000256" key="5">
    <source>
        <dbReference type="ARBA" id="ARBA00022821"/>
    </source>
</evidence>
<evidence type="ECO:0000256" key="1">
    <source>
        <dbReference type="ARBA" id="ARBA00008894"/>
    </source>
</evidence>
<dbReference type="AlphaFoldDB" id="M8D5G3"/>
<dbReference type="InterPro" id="IPR038005">
    <property type="entry name" value="RX-like_CC"/>
</dbReference>
<evidence type="ECO:0000256" key="4">
    <source>
        <dbReference type="ARBA" id="ARBA00022741"/>
    </source>
</evidence>
<comment type="similarity">
    <text evidence="1">Belongs to the disease resistance NB-LRR family.</text>
</comment>
<dbReference type="EnsemblPlants" id="EMT31606">
    <property type="protein sequence ID" value="EMT31606"/>
    <property type="gene ID" value="F775_00215"/>
</dbReference>
<keyword evidence="4" id="KW-0547">Nucleotide-binding</keyword>
<keyword evidence="5" id="KW-0611">Plant defense</keyword>
<feature type="domain" description="Disease resistance protein winged helix" evidence="8">
    <location>
        <begin position="198"/>
        <end position="264"/>
    </location>
</feature>
<dbReference type="GO" id="GO:0000166">
    <property type="term" value="F:nucleotide binding"/>
    <property type="evidence" value="ECO:0007669"/>
    <property type="project" value="UniProtKB-KW"/>
</dbReference>